<evidence type="ECO:0000256" key="7">
    <source>
        <dbReference type="ARBA" id="ARBA00022927"/>
    </source>
</evidence>
<dbReference type="AlphaFoldDB" id="A0A1J5S850"/>
<keyword evidence="6" id="KW-0812">Transmembrane</keyword>
<evidence type="ECO:0000256" key="4">
    <source>
        <dbReference type="ARBA" id="ARBA00022475"/>
    </source>
</evidence>
<proteinExistence type="inferred from homology"/>
<dbReference type="PANTHER" id="PTHR33446">
    <property type="entry name" value="PROTEIN TONB-RELATED"/>
    <property type="match status" value="1"/>
</dbReference>
<evidence type="ECO:0000259" key="10">
    <source>
        <dbReference type="PROSITE" id="PS52015"/>
    </source>
</evidence>
<dbReference type="InterPro" id="IPR037682">
    <property type="entry name" value="TonB_C"/>
</dbReference>
<dbReference type="InterPro" id="IPR006260">
    <property type="entry name" value="TonB/TolA_C"/>
</dbReference>
<comment type="caution">
    <text evidence="11">The sequence shown here is derived from an EMBL/GenBank/DDBJ whole genome shotgun (WGS) entry which is preliminary data.</text>
</comment>
<dbReference type="Pfam" id="PF03544">
    <property type="entry name" value="TonB_C"/>
    <property type="match status" value="1"/>
</dbReference>
<evidence type="ECO:0000256" key="9">
    <source>
        <dbReference type="ARBA" id="ARBA00023136"/>
    </source>
</evidence>
<dbReference type="SUPFAM" id="SSF74653">
    <property type="entry name" value="TolA/TonB C-terminal domain"/>
    <property type="match status" value="1"/>
</dbReference>
<dbReference type="GO" id="GO:0015031">
    <property type="term" value="P:protein transport"/>
    <property type="evidence" value="ECO:0007669"/>
    <property type="project" value="UniProtKB-KW"/>
</dbReference>
<dbReference type="InterPro" id="IPR051045">
    <property type="entry name" value="TonB-dependent_transducer"/>
</dbReference>
<keyword evidence="8" id="KW-1133">Transmembrane helix</keyword>
<comment type="subcellular location">
    <subcellularLocation>
        <location evidence="1">Cell inner membrane</location>
        <topology evidence="1">Single-pass membrane protein</topology>
        <orientation evidence="1">Periplasmic side</orientation>
    </subcellularLocation>
</comment>
<organism evidence="11">
    <name type="scientific">mine drainage metagenome</name>
    <dbReference type="NCBI Taxonomy" id="410659"/>
    <lineage>
        <taxon>unclassified sequences</taxon>
        <taxon>metagenomes</taxon>
        <taxon>ecological metagenomes</taxon>
    </lineage>
</organism>
<reference evidence="11" key="1">
    <citation type="submission" date="2016-10" db="EMBL/GenBank/DDBJ databases">
        <title>Sequence of Gallionella enrichment culture.</title>
        <authorList>
            <person name="Poehlein A."/>
            <person name="Muehling M."/>
            <person name="Daniel R."/>
        </authorList>
    </citation>
    <scope>NUCLEOTIDE SEQUENCE</scope>
</reference>
<protein>
    <submittedName>
        <fullName evidence="11">Transport protein TonB</fullName>
    </submittedName>
</protein>
<keyword evidence="3" id="KW-0813">Transport</keyword>
<dbReference type="GO" id="GO:0055085">
    <property type="term" value="P:transmembrane transport"/>
    <property type="evidence" value="ECO:0007669"/>
    <property type="project" value="InterPro"/>
</dbReference>
<evidence type="ECO:0000256" key="8">
    <source>
        <dbReference type="ARBA" id="ARBA00022989"/>
    </source>
</evidence>
<dbReference type="EMBL" id="MLJW01000060">
    <property type="protein sequence ID" value="OIR04115.1"/>
    <property type="molecule type" value="Genomic_DNA"/>
</dbReference>
<dbReference type="PANTHER" id="PTHR33446:SF14">
    <property type="entry name" value="PROTEIN TONB"/>
    <property type="match status" value="1"/>
</dbReference>
<evidence type="ECO:0000313" key="11">
    <source>
        <dbReference type="EMBL" id="OIR04115.1"/>
    </source>
</evidence>
<evidence type="ECO:0000256" key="1">
    <source>
        <dbReference type="ARBA" id="ARBA00004383"/>
    </source>
</evidence>
<keyword evidence="9" id="KW-0472">Membrane</keyword>
<dbReference type="NCBIfam" id="TIGR01352">
    <property type="entry name" value="tonB_Cterm"/>
    <property type="match status" value="1"/>
</dbReference>
<dbReference type="PROSITE" id="PS52015">
    <property type="entry name" value="TONB_CTD"/>
    <property type="match status" value="1"/>
</dbReference>
<evidence type="ECO:0000256" key="3">
    <source>
        <dbReference type="ARBA" id="ARBA00022448"/>
    </source>
</evidence>
<keyword evidence="5" id="KW-0997">Cell inner membrane</keyword>
<evidence type="ECO:0000256" key="2">
    <source>
        <dbReference type="ARBA" id="ARBA00006555"/>
    </source>
</evidence>
<keyword evidence="7" id="KW-0653">Protein transport</keyword>
<gene>
    <name evidence="11" type="ORF">GALL_138460</name>
</gene>
<feature type="domain" description="TonB C-terminal" evidence="10">
    <location>
        <begin position="111"/>
        <end position="202"/>
    </location>
</feature>
<dbReference type="Gene3D" id="3.30.1150.10">
    <property type="match status" value="1"/>
</dbReference>
<name>A0A1J5S850_9ZZZZ</name>
<keyword evidence="4" id="KW-1003">Cell membrane</keyword>
<comment type="similarity">
    <text evidence="2">Belongs to the TonB family.</text>
</comment>
<accession>A0A1J5S850</accession>
<evidence type="ECO:0000256" key="6">
    <source>
        <dbReference type="ARBA" id="ARBA00022692"/>
    </source>
</evidence>
<sequence length="202" mass="22019">MRNCGIGSTLWRSLVRSFRRFMKNILRILGSGFLFSAIVGCVSAAAQVQTAQASSTDSGPQVDAAKIAPYQWEQDFICFASAEFHPGDPKPALNPVKVDHMVYDNVVAPGLLTVKPKPVMQPLPKYPDSLRKAGVKGDALVSFVVTSRGTVERAEVLHATDQQFGKAAQAAITRWSYRPGEIRGEPVSCVLVQKIKFEVEAD</sequence>
<dbReference type="GO" id="GO:0005886">
    <property type="term" value="C:plasma membrane"/>
    <property type="evidence" value="ECO:0007669"/>
    <property type="project" value="UniProtKB-SubCell"/>
</dbReference>
<evidence type="ECO:0000256" key="5">
    <source>
        <dbReference type="ARBA" id="ARBA00022519"/>
    </source>
</evidence>